<dbReference type="Proteomes" id="UP000321362">
    <property type="component" value="Chromosome"/>
</dbReference>
<keyword evidence="2" id="KW-1185">Reference proteome</keyword>
<organism evidence="1 2">
    <name type="scientific">Mucilaginibacter ginsenosidivorax</name>
    <dbReference type="NCBI Taxonomy" id="862126"/>
    <lineage>
        <taxon>Bacteria</taxon>
        <taxon>Pseudomonadati</taxon>
        <taxon>Bacteroidota</taxon>
        <taxon>Sphingobacteriia</taxon>
        <taxon>Sphingobacteriales</taxon>
        <taxon>Sphingobacteriaceae</taxon>
        <taxon>Mucilaginibacter</taxon>
    </lineage>
</organism>
<accession>A0A5B8W517</accession>
<dbReference type="EMBL" id="CP042437">
    <property type="protein sequence ID" value="QEC78964.1"/>
    <property type="molecule type" value="Genomic_DNA"/>
</dbReference>
<reference evidence="1 2" key="1">
    <citation type="journal article" date="2013" name="J. Microbiol.">
        <title>Mucilaginibacter ginsenosidivorax sp. nov., with ginsenoside converting activity isolated from sediment.</title>
        <authorList>
            <person name="Kim J.K."/>
            <person name="Choi T.E."/>
            <person name="Liu Q.M."/>
            <person name="Park H.Y."/>
            <person name="Yi T.H."/>
            <person name="Yoon M.H."/>
            <person name="Kim S.C."/>
            <person name="Im W.T."/>
        </authorList>
    </citation>
    <scope>NUCLEOTIDE SEQUENCE [LARGE SCALE GENOMIC DNA]</scope>
    <source>
        <strain evidence="1 2">KHI28</strain>
    </source>
</reference>
<name>A0A5B8W517_9SPHI</name>
<dbReference type="RefSeq" id="WP_147058094.1">
    <property type="nucleotide sequence ID" value="NZ_CP042437.1"/>
</dbReference>
<evidence type="ECO:0000313" key="2">
    <source>
        <dbReference type="Proteomes" id="UP000321362"/>
    </source>
</evidence>
<dbReference type="AlphaFoldDB" id="A0A5B8W517"/>
<sequence length="427" mass="50376">MIFFAKSNYLLEKHKEFYEIIRRAVAVLKENQVYIRRVNKELDSDVPYPSSPSDVLKVIENGLEDDVEKFNQFCKDMRFEFAEQGNPVQQLERYLLTLKLFQGFEGKINFEPLLNIFNYSKEVYDDKMSRFSLLPDFDKKFIPDFMASSFALLWFNRCIHNNIRRPLEQYLTSLMSNLNYQQFSSGAQLKDLVDRFFPDNKALIYVLGACPENFKSKKARNIADDEYYQILVQRLNTANKVSTFCGNFMEIEPKQEGFFVHADHYRQINVVLQDHPNESVYLNSDKDAAIAVERNITRDNIGKVMTNFYDELLQEEQKLESIAAYDLIIVTSTFHIFKTALEVERYFFRNNITAKQPKNVVIIGDESFYDLMSHCDDKINKKRSDRDKEEYKEPVPDDDLPLIRKKKVKNFMFEIFQHALDKNSNKT</sequence>
<evidence type="ECO:0008006" key="3">
    <source>
        <dbReference type="Google" id="ProtNLM"/>
    </source>
</evidence>
<gene>
    <name evidence="1" type="ORF">FSB76_24560</name>
</gene>
<proteinExistence type="predicted"/>
<evidence type="ECO:0000313" key="1">
    <source>
        <dbReference type="EMBL" id="QEC78964.1"/>
    </source>
</evidence>
<dbReference type="KEGG" id="mgk:FSB76_24560"/>
<protein>
    <recommendedName>
        <fullName evidence="3">DUF218 domain-containing protein</fullName>
    </recommendedName>
</protein>